<dbReference type="Proteomes" id="UP000296862">
    <property type="component" value="Chromosome"/>
</dbReference>
<evidence type="ECO:0000313" key="2">
    <source>
        <dbReference type="EMBL" id="QBZ97981.1"/>
    </source>
</evidence>
<protein>
    <recommendedName>
        <fullName evidence="1">YdhG-like domain-containing protein</fullName>
    </recommendedName>
</protein>
<dbReference type="Gene3D" id="3.90.1150.200">
    <property type="match status" value="1"/>
</dbReference>
<feature type="domain" description="YdhG-like" evidence="1">
    <location>
        <begin position="21"/>
        <end position="124"/>
    </location>
</feature>
<dbReference type="KEGG" id="fsn:GS03_01480"/>
<dbReference type="EMBL" id="CP038810">
    <property type="protein sequence ID" value="QBZ97981.1"/>
    <property type="molecule type" value="Genomic_DNA"/>
</dbReference>
<evidence type="ECO:0000313" key="3">
    <source>
        <dbReference type="Proteomes" id="UP000296862"/>
    </source>
</evidence>
<dbReference type="SUPFAM" id="SSF159888">
    <property type="entry name" value="YdhG-like"/>
    <property type="match status" value="1"/>
</dbReference>
<proteinExistence type="predicted"/>
<gene>
    <name evidence="2" type="ORF">GS03_01480</name>
</gene>
<dbReference type="RefSeq" id="WP_136151900.1">
    <property type="nucleotide sequence ID" value="NZ_CP038810.1"/>
</dbReference>
<organism evidence="2 3">
    <name type="scientific">Flavobacterium sangjuense</name>
    <dbReference type="NCBI Taxonomy" id="2518177"/>
    <lineage>
        <taxon>Bacteria</taxon>
        <taxon>Pseudomonadati</taxon>
        <taxon>Bacteroidota</taxon>
        <taxon>Flavobacteriia</taxon>
        <taxon>Flavobacteriales</taxon>
        <taxon>Flavobacteriaceae</taxon>
        <taxon>Flavobacterium</taxon>
    </lineage>
</organism>
<sequence length="133" mass="15107">MSDRKSQTVTEHINGIEVPSRDVVQKLRDIFLNANPEIAEHIKWNSPSFYYSGEMKAFNPKEYKRDLAVINLHRGKILIVFPTGNTIDAAIGLGGKDYPDGRKIVELASVEDVNQKETQLLKAINNWIDQIEK</sequence>
<keyword evidence="3" id="KW-1185">Reference proteome</keyword>
<dbReference type="InterPro" id="IPR014922">
    <property type="entry name" value="YdhG-like"/>
</dbReference>
<dbReference type="AlphaFoldDB" id="A0A4P7PSS2"/>
<name>A0A4P7PSS2_9FLAO</name>
<accession>A0A4P7PSS2</accession>
<dbReference type="Pfam" id="PF08818">
    <property type="entry name" value="DUF1801"/>
    <property type="match status" value="1"/>
</dbReference>
<dbReference type="OrthoDB" id="9811812at2"/>
<reference evidence="2 3" key="1">
    <citation type="submission" date="2019-04" db="EMBL/GenBank/DDBJ databases">
        <title>Flavobacterium sp. GS03.</title>
        <authorList>
            <person name="Kim H."/>
        </authorList>
    </citation>
    <scope>NUCLEOTIDE SEQUENCE [LARGE SCALE GENOMIC DNA]</scope>
    <source>
        <strain evidence="2 3">GS03</strain>
    </source>
</reference>
<evidence type="ECO:0000259" key="1">
    <source>
        <dbReference type="Pfam" id="PF08818"/>
    </source>
</evidence>